<dbReference type="EMBL" id="BAAACI010000007">
    <property type="protein sequence ID" value="GAA0776036.1"/>
    <property type="molecule type" value="Genomic_DNA"/>
</dbReference>
<gene>
    <name evidence="2" type="ORF">GCM10008908_28710</name>
</gene>
<reference evidence="2 3" key="1">
    <citation type="journal article" date="2019" name="Int. J. Syst. Evol. Microbiol.">
        <title>The Global Catalogue of Microorganisms (GCM) 10K type strain sequencing project: providing services to taxonomists for standard genome sequencing and annotation.</title>
        <authorList>
            <consortium name="The Broad Institute Genomics Platform"/>
            <consortium name="The Broad Institute Genome Sequencing Center for Infectious Disease"/>
            <person name="Wu L."/>
            <person name="Ma J."/>
        </authorList>
    </citation>
    <scope>NUCLEOTIDE SEQUENCE [LARGE SCALE GENOMIC DNA]</scope>
    <source>
        <strain evidence="2 3">JCM 1417</strain>
    </source>
</reference>
<dbReference type="RefSeq" id="WP_343827166.1">
    <property type="nucleotide sequence ID" value="NZ_BAAACI010000007.1"/>
</dbReference>
<dbReference type="Proteomes" id="UP001501047">
    <property type="component" value="Unassembled WGS sequence"/>
</dbReference>
<organism evidence="2 3">
    <name type="scientific">Clostridium subterminale</name>
    <dbReference type="NCBI Taxonomy" id="1550"/>
    <lineage>
        <taxon>Bacteria</taxon>
        <taxon>Bacillati</taxon>
        <taxon>Bacillota</taxon>
        <taxon>Clostridia</taxon>
        <taxon>Eubacteriales</taxon>
        <taxon>Clostridiaceae</taxon>
        <taxon>Clostridium</taxon>
    </lineage>
</organism>
<comment type="caution">
    <text evidence="2">The sequence shown here is derived from an EMBL/GenBank/DDBJ whole genome shotgun (WGS) entry which is preliminary data.</text>
</comment>
<accession>A0ABN1KU61</accession>
<evidence type="ECO:0000313" key="2">
    <source>
        <dbReference type="EMBL" id="GAA0776036.1"/>
    </source>
</evidence>
<protein>
    <recommendedName>
        <fullName evidence="4">PH domain-containing protein</fullName>
    </recommendedName>
</protein>
<evidence type="ECO:0000256" key="1">
    <source>
        <dbReference type="SAM" id="Phobius"/>
    </source>
</evidence>
<name>A0ABN1KU61_CLOSU</name>
<keyword evidence="1" id="KW-0812">Transmembrane</keyword>
<keyword evidence="1" id="KW-0472">Membrane</keyword>
<sequence>MIYRCKKIVMFIGLVSILGVLWISWNDKEIAYKIFGTIVAFIASVQYVFALFEYFTIEDDKITRVRKFGTKKEVMYWKDVTIVTVLPYKLFKGIILRSNELEAYDMVISDTIKGYKDIVRIVYERTKYNPDVFIDIRIKELLDKWNK</sequence>
<feature type="transmembrane region" description="Helical" evidence="1">
    <location>
        <begin position="7"/>
        <end position="25"/>
    </location>
</feature>
<evidence type="ECO:0008006" key="4">
    <source>
        <dbReference type="Google" id="ProtNLM"/>
    </source>
</evidence>
<keyword evidence="3" id="KW-1185">Reference proteome</keyword>
<keyword evidence="1" id="KW-1133">Transmembrane helix</keyword>
<feature type="transmembrane region" description="Helical" evidence="1">
    <location>
        <begin position="31"/>
        <end position="57"/>
    </location>
</feature>
<evidence type="ECO:0000313" key="3">
    <source>
        <dbReference type="Proteomes" id="UP001501047"/>
    </source>
</evidence>
<proteinExistence type="predicted"/>